<dbReference type="RefSeq" id="WP_266068939.1">
    <property type="nucleotide sequence ID" value="NZ_JAPJDA010000007.1"/>
</dbReference>
<dbReference type="SUPFAM" id="SSF101447">
    <property type="entry name" value="Formin homology 2 domain (FH2 domain)"/>
    <property type="match status" value="1"/>
</dbReference>
<evidence type="ECO:0000259" key="3">
    <source>
        <dbReference type="Pfam" id="PF03544"/>
    </source>
</evidence>
<dbReference type="SUPFAM" id="SSF74653">
    <property type="entry name" value="TolA/TonB C-terminal domain"/>
    <property type="match status" value="1"/>
</dbReference>
<evidence type="ECO:0000256" key="2">
    <source>
        <dbReference type="SAM" id="Phobius"/>
    </source>
</evidence>
<evidence type="ECO:0000313" key="5">
    <source>
        <dbReference type="Proteomes" id="UP001148482"/>
    </source>
</evidence>
<dbReference type="AlphaFoldDB" id="A0A9X3CVX2"/>
<keyword evidence="2" id="KW-0472">Membrane</keyword>
<dbReference type="GO" id="GO:0055085">
    <property type="term" value="P:transmembrane transport"/>
    <property type="evidence" value="ECO:0007669"/>
    <property type="project" value="InterPro"/>
</dbReference>
<accession>A0A9X3CVX2</accession>
<protein>
    <submittedName>
        <fullName evidence="4">Energy transducer TonB</fullName>
    </submittedName>
</protein>
<name>A0A9X3CVX2_9FLAO</name>
<organism evidence="4 5">
    <name type="scientific">Salinimicrobium profundisediminis</name>
    <dbReference type="NCBI Taxonomy" id="2994553"/>
    <lineage>
        <taxon>Bacteria</taxon>
        <taxon>Pseudomonadati</taxon>
        <taxon>Bacteroidota</taxon>
        <taxon>Flavobacteriia</taxon>
        <taxon>Flavobacteriales</taxon>
        <taxon>Flavobacteriaceae</taxon>
        <taxon>Salinimicrobium</taxon>
    </lineage>
</organism>
<proteinExistence type="predicted"/>
<keyword evidence="1" id="KW-0175">Coiled coil</keyword>
<dbReference type="Gene3D" id="3.30.1150.10">
    <property type="match status" value="1"/>
</dbReference>
<sequence>MQFKKNPKADLGRRSMIFFQVGLIIMLGLTYYGLEWRSYGSEDVDLQEVQVTDFDQEDIPITQLNTPPPPPPPPPPPMPEVIEVVEDKMEVEETEIRSTETSQEDKIEKIIEVEEVAYEEEEEEIEKVPFMVVQQIPTYPGCEGIKDKDEQKKCMSQKIDAHVRKHFNVRISEELGLTGMNRIYVVFKINEKGDVADIRARGPNKRLEEEAARVVRLLPKMIPGRQREKPVSVEYSLPIMYEVRDQI</sequence>
<feature type="domain" description="TonB C-terminal" evidence="3">
    <location>
        <begin position="183"/>
        <end position="242"/>
    </location>
</feature>
<dbReference type="Pfam" id="PF03544">
    <property type="entry name" value="TonB_C"/>
    <property type="match status" value="1"/>
</dbReference>
<evidence type="ECO:0000313" key="4">
    <source>
        <dbReference type="EMBL" id="MCX2837704.1"/>
    </source>
</evidence>
<dbReference type="EMBL" id="JAPJDA010000007">
    <property type="protein sequence ID" value="MCX2837704.1"/>
    <property type="molecule type" value="Genomic_DNA"/>
</dbReference>
<evidence type="ECO:0000256" key="1">
    <source>
        <dbReference type="SAM" id="Coils"/>
    </source>
</evidence>
<keyword evidence="2" id="KW-0812">Transmembrane</keyword>
<reference evidence="4" key="1">
    <citation type="submission" date="2022-11" db="EMBL/GenBank/DDBJ databases">
        <title>Salinimicrobium profundisediminis sp. nov., isolated from deep-sea sediment of the Mariana Trench.</title>
        <authorList>
            <person name="Fu H."/>
        </authorList>
    </citation>
    <scope>NUCLEOTIDE SEQUENCE</scope>
    <source>
        <strain evidence="4">MT39</strain>
    </source>
</reference>
<dbReference type="Proteomes" id="UP001148482">
    <property type="component" value="Unassembled WGS sequence"/>
</dbReference>
<comment type="caution">
    <text evidence="4">The sequence shown here is derived from an EMBL/GenBank/DDBJ whole genome shotgun (WGS) entry which is preliminary data.</text>
</comment>
<keyword evidence="5" id="KW-1185">Reference proteome</keyword>
<feature type="transmembrane region" description="Helical" evidence="2">
    <location>
        <begin position="16"/>
        <end position="34"/>
    </location>
</feature>
<dbReference type="InterPro" id="IPR037682">
    <property type="entry name" value="TonB_C"/>
</dbReference>
<feature type="coiled-coil region" evidence="1">
    <location>
        <begin position="82"/>
        <end position="124"/>
    </location>
</feature>
<gene>
    <name evidence="4" type="ORF">OQ279_06015</name>
</gene>
<keyword evidence="2" id="KW-1133">Transmembrane helix</keyword>